<dbReference type="EMBL" id="JBHSCF010000080">
    <property type="protein sequence ID" value="MFC4191385.1"/>
    <property type="molecule type" value="Genomic_DNA"/>
</dbReference>
<dbReference type="RefSeq" id="WP_200694584.1">
    <property type="nucleotide sequence ID" value="NZ_BAAAYA010000023.1"/>
</dbReference>
<proteinExistence type="predicted"/>
<dbReference type="InterPro" id="IPR000182">
    <property type="entry name" value="GNAT_dom"/>
</dbReference>
<dbReference type="InterPro" id="IPR016181">
    <property type="entry name" value="Acyl_CoA_acyltransferase"/>
</dbReference>
<dbReference type="PROSITE" id="PS51186">
    <property type="entry name" value="GNAT"/>
    <property type="match status" value="1"/>
</dbReference>
<dbReference type="SUPFAM" id="SSF55729">
    <property type="entry name" value="Acyl-CoA N-acyltransferases (Nat)"/>
    <property type="match status" value="1"/>
</dbReference>
<name>A0ABV8NGN5_9ACTN</name>
<dbReference type="Pfam" id="PF13508">
    <property type="entry name" value="Acetyltransf_7"/>
    <property type="match status" value="1"/>
</dbReference>
<gene>
    <name evidence="2" type="ORF">ACFO3R_34230</name>
</gene>
<evidence type="ECO:0000313" key="2">
    <source>
        <dbReference type="EMBL" id="MFC4191385.1"/>
    </source>
</evidence>
<evidence type="ECO:0000259" key="1">
    <source>
        <dbReference type="PROSITE" id="PS51186"/>
    </source>
</evidence>
<feature type="domain" description="N-acetyltransferase" evidence="1">
    <location>
        <begin position="3"/>
        <end position="146"/>
    </location>
</feature>
<sequence length="685" mass="74795">MSISVVTVPESGGRLLDAAVALGNLHTKTLGLLTPQAYLQSAEVGGLLVALVADEVVGYALFGLPKRKPYVRLTHLCVADEHRSEGIARQLIDTIRAGHGNRLGIRAKCRRNYDLSGMWASLGFVPPGESVGRGHDRETLDTWWLDFGHPDLFTDMQSDALLIVGLDHSVLEGIADRSPDTESREPRIFKAAWLEDETELAYTPQLMLDIRSVAADTVRNQQRSEVARMRKFAPAAEAVAERHRELMDGVRAQSADLSMQPHTGPLLQYVAEASCAGLHVLATCNPDLLALADVAREIGRVKVVRPAVVALHVDELRQAQVYRPADLLGTAFTTGQVATDAEGELTAFFDQSEGENGSAFEDRLRAFEQDDSVVWRRELLRDGEGRPVALYVWAHDGRTLTVAMLRTAEHSLEQTLARQLLFLLKNLGRECGVETVRITDPFPSPAAAEAAGLDGFFSQDNGLTALLVDVCGTAREVSATANRITNRLKVPSVAFGAGLQTEIASAVERAWWPAKIIDSDIPCFIVPIKPRWSADLFNIPSPLTPRGELGISREHVYYRSPGRRGESVPARLLWYVSQDSSGPQGKMAIGCSRLDEVLIDTPDALHSQFEHLGVYGQAEVRKVARGHGAAMALRFSDTELFPAAVTLGRLEALAGDLGQPLSLMSLSKISSELFQAVYEEGHRKT</sequence>
<dbReference type="CDD" id="cd04301">
    <property type="entry name" value="NAT_SF"/>
    <property type="match status" value="1"/>
</dbReference>
<keyword evidence="3" id="KW-1185">Reference proteome</keyword>
<reference evidence="3" key="1">
    <citation type="journal article" date="2019" name="Int. J. Syst. Evol. Microbiol.">
        <title>The Global Catalogue of Microorganisms (GCM) 10K type strain sequencing project: providing services to taxonomists for standard genome sequencing and annotation.</title>
        <authorList>
            <consortium name="The Broad Institute Genomics Platform"/>
            <consortium name="The Broad Institute Genome Sequencing Center for Infectious Disease"/>
            <person name="Wu L."/>
            <person name="Ma J."/>
        </authorList>
    </citation>
    <scope>NUCLEOTIDE SEQUENCE [LARGE SCALE GENOMIC DNA]</scope>
    <source>
        <strain evidence="3">CCM 3243</strain>
    </source>
</reference>
<comment type="caution">
    <text evidence="2">The sequence shown here is derived from an EMBL/GenBank/DDBJ whole genome shotgun (WGS) entry which is preliminary data.</text>
</comment>
<protein>
    <submittedName>
        <fullName evidence="2">GNAT family N-acetyltransferase</fullName>
    </submittedName>
</protein>
<organism evidence="2 3">
    <name type="scientific">Streptomyces flavovirens</name>
    <dbReference type="NCBI Taxonomy" id="52258"/>
    <lineage>
        <taxon>Bacteria</taxon>
        <taxon>Bacillati</taxon>
        <taxon>Actinomycetota</taxon>
        <taxon>Actinomycetes</taxon>
        <taxon>Kitasatosporales</taxon>
        <taxon>Streptomycetaceae</taxon>
        <taxon>Streptomyces</taxon>
    </lineage>
</organism>
<accession>A0ABV8NGN5</accession>
<dbReference type="Gene3D" id="3.40.630.30">
    <property type="match status" value="1"/>
</dbReference>
<evidence type="ECO:0000313" key="3">
    <source>
        <dbReference type="Proteomes" id="UP001595871"/>
    </source>
</evidence>
<dbReference type="Proteomes" id="UP001595871">
    <property type="component" value="Unassembled WGS sequence"/>
</dbReference>